<evidence type="ECO:0000256" key="1">
    <source>
        <dbReference type="SAM" id="MobiDB-lite"/>
    </source>
</evidence>
<accession>A0A5J4WJE8</accession>
<dbReference type="Proteomes" id="UP000324800">
    <property type="component" value="Unassembled WGS sequence"/>
</dbReference>
<comment type="caution">
    <text evidence="2">The sequence shown here is derived from an EMBL/GenBank/DDBJ whole genome shotgun (WGS) entry which is preliminary data.</text>
</comment>
<feature type="compositionally biased region" description="Polar residues" evidence="1">
    <location>
        <begin position="370"/>
        <end position="400"/>
    </location>
</feature>
<feature type="compositionally biased region" description="Low complexity" evidence="1">
    <location>
        <begin position="529"/>
        <end position="540"/>
    </location>
</feature>
<organism evidence="2 3">
    <name type="scientific">Streblomastix strix</name>
    <dbReference type="NCBI Taxonomy" id="222440"/>
    <lineage>
        <taxon>Eukaryota</taxon>
        <taxon>Metamonada</taxon>
        <taxon>Preaxostyla</taxon>
        <taxon>Oxymonadida</taxon>
        <taxon>Streblomastigidae</taxon>
        <taxon>Streblomastix</taxon>
    </lineage>
</organism>
<feature type="compositionally biased region" description="Basic and acidic residues" evidence="1">
    <location>
        <begin position="662"/>
        <end position="677"/>
    </location>
</feature>
<protein>
    <submittedName>
        <fullName evidence="2">Uncharacterized protein</fullName>
    </submittedName>
</protein>
<feature type="compositionally biased region" description="Basic residues" evidence="1">
    <location>
        <begin position="462"/>
        <end position="471"/>
    </location>
</feature>
<feature type="compositionally biased region" description="Polar residues" evidence="1">
    <location>
        <begin position="758"/>
        <end position="768"/>
    </location>
</feature>
<feature type="compositionally biased region" description="Polar residues" evidence="1">
    <location>
        <begin position="678"/>
        <end position="689"/>
    </location>
</feature>
<dbReference type="EMBL" id="SNRW01001781">
    <property type="protein sequence ID" value="KAA6395050.1"/>
    <property type="molecule type" value="Genomic_DNA"/>
</dbReference>
<feature type="region of interest" description="Disordered" evidence="1">
    <location>
        <begin position="616"/>
        <end position="689"/>
    </location>
</feature>
<feature type="compositionally biased region" description="Basic residues" evidence="1">
    <location>
        <begin position="478"/>
        <end position="489"/>
    </location>
</feature>
<feature type="region of interest" description="Disordered" evidence="1">
    <location>
        <begin position="843"/>
        <end position="930"/>
    </location>
</feature>
<feature type="compositionally biased region" description="Low complexity" evidence="1">
    <location>
        <begin position="562"/>
        <end position="578"/>
    </location>
</feature>
<dbReference type="AlphaFoldDB" id="A0A5J4WJE8"/>
<feature type="compositionally biased region" description="Polar residues" evidence="1">
    <location>
        <begin position="727"/>
        <end position="749"/>
    </location>
</feature>
<name>A0A5J4WJE8_9EUKA</name>
<feature type="compositionally biased region" description="Acidic residues" evidence="1">
    <location>
        <begin position="299"/>
        <end position="312"/>
    </location>
</feature>
<feature type="compositionally biased region" description="Polar residues" evidence="1">
    <location>
        <begin position="410"/>
        <end position="421"/>
    </location>
</feature>
<evidence type="ECO:0000313" key="2">
    <source>
        <dbReference type="EMBL" id="KAA6395050.1"/>
    </source>
</evidence>
<feature type="compositionally biased region" description="Basic and acidic residues" evidence="1">
    <location>
        <begin position="445"/>
        <end position="458"/>
    </location>
</feature>
<feature type="compositionally biased region" description="Low complexity" evidence="1">
    <location>
        <begin position="898"/>
        <end position="915"/>
    </location>
</feature>
<feature type="compositionally biased region" description="Low complexity" evidence="1">
    <location>
        <begin position="616"/>
        <end position="638"/>
    </location>
</feature>
<gene>
    <name evidence="2" type="ORF">EZS28_009426</name>
</gene>
<feature type="region of interest" description="Disordered" evidence="1">
    <location>
        <begin position="562"/>
        <end position="597"/>
    </location>
</feature>
<feature type="compositionally biased region" description="Basic and acidic residues" evidence="1">
    <location>
        <begin position="313"/>
        <end position="335"/>
    </location>
</feature>
<feature type="compositionally biased region" description="Polar residues" evidence="1">
    <location>
        <begin position="504"/>
        <end position="528"/>
    </location>
</feature>
<feature type="region of interest" description="Disordered" evidence="1">
    <location>
        <begin position="292"/>
        <end position="546"/>
    </location>
</feature>
<evidence type="ECO:0000313" key="3">
    <source>
        <dbReference type="Proteomes" id="UP000324800"/>
    </source>
</evidence>
<feature type="region of interest" description="Disordered" evidence="1">
    <location>
        <begin position="724"/>
        <end position="826"/>
    </location>
</feature>
<feature type="compositionally biased region" description="Low complexity" evidence="1">
    <location>
        <begin position="843"/>
        <end position="892"/>
    </location>
</feature>
<reference evidence="2 3" key="1">
    <citation type="submission" date="2019-03" db="EMBL/GenBank/DDBJ databases">
        <title>Single cell metagenomics reveals metabolic interactions within the superorganism composed of flagellate Streblomastix strix and complex community of Bacteroidetes bacteria on its surface.</title>
        <authorList>
            <person name="Treitli S.C."/>
            <person name="Kolisko M."/>
            <person name="Husnik F."/>
            <person name="Keeling P."/>
            <person name="Hampl V."/>
        </authorList>
    </citation>
    <scope>NUCLEOTIDE SEQUENCE [LARGE SCALE GENOMIC DNA]</scope>
    <source>
        <strain evidence="2">ST1C</strain>
    </source>
</reference>
<proteinExistence type="predicted"/>
<sequence length="978" mass="107794">MSRFKAFHTEQTERSSFINSNSVLTEFSPQTASQGNENFNDTSLRANMFPLQQQLTEPFKGMKHYQSDRGQLFARDKSPTRSSTIPQNLRIDNVANLSQQNEQKGIYISPKKENKRQFLNQIGDTQSSASIQIRRQGMMNNQNVGINNSDQRQINNHFNTKFSVFSLPVQFGSQATLLENQPVEFQHSQTVETLVPVDQKGQIIPNSNQRKLPTLDEIGGGDQSFKWKNDEQGNDIKNYNQGQMLYSSYNAIPNQRGQTILQSNSAQDRNAPHLMQNRQLVNAQKGIRMHQLQIQQRAEEDEDDEEDEEEEIETKISKSSKQGDREKRLIKEKQHREKHHHKKHHNRSVHHSVKSKNHTHKHQIAETKSDQNQIVHVEQKQQSSSTSQLVSPTKQHNTLMISDGKDTHMTGPQVQSASSLPPHSPKGAFSDVLGEATFTSLPPHTQEKEQNETKEDSNIKATKQHHTHERQHHGSHDMKKHHRHVHHSRSQKEKTIKQKITQENGSSPQAHTSSSEGDSKQTHSTNLRSSTSPQSTSPTSGGNRNIIQRNNSLAKIIQVESSDSLTSSTQTSSVTAGSHTGGLGKKQSNSEQSSNSVSVSYKSSESSYSYSQSYSASQSSYSTSGSNSFSSHSSPSRLSSDHSPRSTPLNKRSLQKHPLRTQRSEEIRDGINDDGKESSYTLPTYDPTSQEQHLKAYTQTQNIGSTSSLPVTDKPNSIILRKKTKKTLSQFSPPTNQYEQSQHSNSRGTLLSGPEGSVASSGLSIITGSSETSNSKNSHSISASMSLSSSSSNKGRNSTSDSSKSVSSYTISGSSSYTSGSRWSQSQSNSDMTIATISTIQSSTSNSHSVQSRNSANSASSSQSATSGSQTISSQSSGSETQVSKISTSSGTIGAGSEGTSSDNSSRGAGSSSTGIYVTSDETDTADKSNEAKDIYLDKKSIKKGKRKKKKMEDNRRVTIATTISMQTFPNFDQTNEQ</sequence>
<feature type="compositionally biased region" description="Low complexity" evidence="1">
    <location>
        <begin position="769"/>
        <end position="826"/>
    </location>
</feature>
<feature type="compositionally biased region" description="Basic residues" evidence="1">
    <location>
        <begin position="336"/>
        <end position="362"/>
    </location>
</feature>